<feature type="binding site" evidence="4">
    <location>
        <position position="172"/>
    </location>
    <ligand>
        <name>Mg(2+)</name>
        <dbReference type="ChEBI" id="CHEBI:18420"/>
    </ligand>
</feature>
<reference evidence="8" key="1">
    <citation type="submission" date="2019-09" db="EMBL/GenBank/DDBJ databases">
        <title>Mumia zhuanghuii sp. nov. isolated from the intestinal contents of plateau pika (Ochotona curzoniae) in the Qinghai-Tibet plateau of China.</title>
        <authorList>
            <person name="Tian Z."/>
        </authorList>
    </citation>
    <scope>NUCLEOTIDE SEQUENCE [LARGE SCALE GENOMIC DNA]</scope>
    <source>
        <strain evidence="8">DSM 25564</strain>
    </source>
</reference>
<evidence type="ECO:0000256" key="5">
    <source>
        <dbReference type="SAM" id="MobiDB-lite"/>
    </source>
</evidence>
<dbReference type="PANTHER" id="PTHR48073:SF2">
    <property type="entry name" value="O-SUCCINYLBENZOATE SYNTHASE"/>
    <property type="match status" value="1"/>
</dbReference>
<dbReference type="Pfam" id="PF13378">
    <property type="entry name" value="MR_MLE_C"/>
    <property type="match status" value="1"/>
</dbReference>
<dbReference type="Proteomes" id="UP000327039">
    <property type="component" value="Unassembled WGS sequence"/>
</dbReference>
<dbReference type="InterPro" id="IPR010196">
    <property type="entry name" value="OSB_synthase_MenC1"/>
</dbReference>
<keyword evidence="1 4" id="KW-0479">Metal-binding</keyword>
<feature type="domain" description="Mandelate racemase/muconate lactonizing enzyme C-terminal" evidence="6">
    <location>
        <begin position="118"/>
        <end position="217"/>
    </location>
</feature>
<keyword evidence="4" id="KW-0474">Menaquinone biosynthesis</keyword>
<dbReference type="UniPathway" id="UPA01057">
    <property type="reaction ID" value="UER00165"/>
</dbReference>
<evidence type="ECO:0000259" key="6">
    <source>
        <dbReference type="SMART" id="SM00922"/>
    </source>
</evidence>
<dbReference type="NCBIfam" id="NF002782">
    <property type="entry name" value="PRK02901.1"/>
    <property type="match status" value="1"/>
</dbReference>
<dbReference type="InterPro" id="IPR013342">
    <property type="entry name" value="Mandelate_racemase_C"/>
</dbReference>
<dbReference type="GO" id="GO:0000287">
    <property type="term" value="F:magnesium ion binding"/>
    <property type="evidence" value="ECO:0007669"/>
    <property type="project" value="UniProtKB-UniRule"/>
</dbReference>
<dbReference type="SMART" id="SM00922">
    <property type="entry name" value="MR_MLE"/>
    <property type="match status" value="1"/>
</dbReference>
<dbReference type="UniPathway" id="UPA00079"/>
<protein>
    <recommendedName>
        <fullName evidence="4">o-succinylbenzoate synthase</fullName>
        <shortName evidence="4">OSB synthase</shortName>
        <shortName evidence="4">OSBS</shortName>
        <ecNumber evidence="4">4.2.1.113</ecNumber>
    </recommendedName>
    <alternativeName>
        <fullName evidence="4">4-(2'-carboxyphenyl)-4-oxybutyric acid synthase</fullName>
    </alternativeName>
    <alternativeName>
        <fullName evidence="4">o-succinylbenzoic acid synthase</fullName>
    </alternativeName>
</protein>
<dbReference type="InterPro" id="IPR036849">
    <property type="entry name" value="Enolase-like_C_sf"/>
</dbReference>
<dbReference type="SUPFAM" id="SSF51604">
    <property type="entry name" value="Enolase C-terminal domain-like"/>
    <property type="match status" value="1"/>
</dbReference>
<comment type="cofactor">
    <cofactor evidence="4">
        <name>a divalent metal cation</name>
        <dbReference type="ChEBI" id="CHEBI:60240"/>
    </cofactor>
</comment>
<evidence type="ECO:0000256" key="1">
    <source>
        <dbReference type="ARBA" id="ARBA00022723"/>
    </source>
</evidence>
<feature type="region of interest" description="Disordered" evidence="5">
    <location>
        <begin position="1"/>
        <end position="26"/>
    </location>
</feature>
<dbReference type="InterPro" id="IPR029065">
    <property type="entry name" value="Enolase_C-like"/>
</dbReference>
<dbReference type="SFLD" id="SFLDF00009">
    <property type="entry name" value="o-succinylbenzoate_synthase"/>
    <property type="match status" value="1"/>
</dbReference>
<dbReference type="CDD" id="cd03320">
    <property type="entry name" value="OSBS"/>
    <property type="match status" value="1"/>
</dbReference>
<evidence type="ECO:0000256" key="4">
    <source>
        <dbReference type="HAMAP-Rule" id="MF_00470"/>
    </source>
</evidence>
<gene>
    <name evidence="4" type="primary">menC</name>
    <name evidence="7" type="ORF">F6B42_05085</name>
</gene>
<evidence type="ECO:0000313" key="7">
    <source>
        <dbReference type="EMBL" id="KAA9089830.1"/>
    </source>
</evidence>
<feature type="binding site" evidence="4">
    <location>
        <position position="198"/>
    </location>
    <ligand>
        <name>Mg(2+)</name>
        <dbReference type="ChEBI" id="CHEBI:18420"/>
    </ligand>
</feature>
<dbReference type="OrthoDB" id="3725747at2"/>
<dbReference type="SFLD" id="SFLDS00001">
    <property type="entry name" value="Enolase"/>
    <property type="match status" value="1"/>
</dbReference>
<proteinExistence type="inferred from homology"/>
<comment type="catalytic activity">
    <reaction evidence="4">
        <text>(1R,6R)-6-hydroxy-2-succinyl-cyclohexa-2,4-diene-1-carboxylate = 2-succinylbenzoate + H2O</text>
        <dbReference type="Rhea" id="RHEA:10196"/>
        <dbReference type="ChEBI" id="CHEBI:15377"/>
        <dbReference type="ChEBI" id="CHEBI:18325"/>
        <dbReference type="ChEBI" id="CHEBI:58689"/>
        <dbReference type="EC" id="4.2.1.113"/>
    </reaction>
</comment>
<dbReference type="GO" id="GO:0043748">
    <property type="term" value="F:O-succinylbenzoate synthase activity"/>
    <property type="evidence" value="ECO:0007669"/>
    <property type="project" value="UniProtKB-EC"/>
</dbReference>
<dbReference type="Gene3D" id="3.20.20.120">
    <property type="entry name" value="Enolase-like C-terminal domain"/>
    <property type="match status" value="1"/>
</dbReference>
<keyword evidence="3 4" id="KW-0456">Lyase</keyword>
<organism evidence="7 8">
    <name type="scientific">Microbacterium radiodurans</name>
    <dbReference type="NCBI Taxonomy" id="661398"/>
    <lineage>
        <taxon>Bacteria</taxon>
        <taxon>Bacillati</taxon>
        <taxon>Actinomycetota</taxon>
        <taxon>Actinomycetes</taxon>
        <taxon>Micrococcales</taxon>
        <taxon>Microbacteriaceae</taxon>
        <taxon>Microbacterium</taxon>
    </lineage>
</organism>
<comment type="function">
    <text evidence="4">Converts 2-succinyl-6-hydroxy-2,4-cyclohexadiene-1-carboxylate (SHCHC) to 2-succinylbenzoate (OSB).</text>
</comment>
<name>A0A5J5IZ82_9MICO</name>
<dbReference type="EC" id="4.2.1.113" evidence="4"/>
<comment type="caution">
    <text evidence="7">The sequence shown here is derived from an EMBL/GenBank/DDBJ whole genome shotgun (WGS) entry which is preliminary data.</text>
</comment>
<comment type="pathway">
    <text evidence="4">Quinol/quinone metabolism; 1,4-dihydroxy-2-naphthoate biosynthesis; 1,4-dihydroxy-2-naphthoate from chorismate: step 4/7.</text>
</comment>
<dbReference type="AlphaFoldDB" id="A0A5J5IZ82"/>
<evidence type="ECO:0000313" key="8">
    <source>
        <dbReference type="Proteomes" id="UP000327039"/>
    </source>
</evidence>
<keyword evidence="8" id="KW-1185">Reference proteome</keyword>
<dbReference type="EMBL" id="VYRZ01000001">
    <property type="protein sequence ID" value="KAA9089830.1"/>
    <property type="molecule type" value="Genomic_DNA"/>
</dbReference>
<feature type="active site" description="Proton acceptor" evidence="4">
    <location>
        <position position="248"/>
    </location>
</feature>
<comment type="pathway">
    <text evidence="4">Quinol/quinone metabolism; menaquinone biosynthesis.</text>
</comment>
<evidence type="ECO:0000256" key="2">
    <source>
        <dbReference type="ARBA" id="ARBA00022842"/>
    </source>
</evidence>
<dbReference type="HAMAP" id="MF_00470">
    <property type="entry name" value="MenC_1"/>
    <property type="match status" value="1"/>
</dbReference>
<sequence>MPPAYARPRRGLRNRDSAGAPWKDGGKGEIRVNAPLPALDDLLARAHVVALPLVTRFRGVDVREALLLEGPEGWTEFSPFVEYDDVEAAAWLSASIEYGWTPAPAPLRDRIAVNATVPAVAADQVAAVLDRYDGCRTAKVKVAERGQVLADDIARVRAAREVMGAEGRIRIDANGGWNLDEAEHALHALAEFDLEYAEQPCATVDELTELRRRVHYMGIPIAADESVRKAGDPLAVARAGAADLLVVKAQPLGGVSRALAIIAEAGLPAVVSSALDTSVGLSMGVALAAALPDLDYDCGLGTASLFEADVAAAPLRPRAGSLAVGRVAADPEALAAAAASAERREWWLDRLTRCHRILSGTADVVGGA</sequence>
<keyword evidence="2 4" id="KW-0460">Magnesium</keyword>
<comment type="similarity">
    <text evidence="4">Belongs to the mandelate racemase/muconate lactonizing enzyme family. MenC type 1 subfamily.</text>
</comment>
<feature type="active site" description="Proton donor" evidence="4">
    <location>
        <position position="141"/>
    </location>
</feature>
<evidence type="ECO:0000256" key="3">
    <source>
        <dbReference type="ARBA" id="ARBA00023239"/>
    </source>
</evidence>
<accession>A0A5J5IZ82</accession>
<feature type="binding site" evidence="4">
    <location>
        <position position="224"/>
    </location>
    <ligand>
        <name>Mg(2+)</name>
        <dbReference type="ChEBI" id="CHEBI:18420"/>
    </ligand>
</feature>
<dbReference type="GO" id="GO:0009234">
    <property type="term" value="P:menaquinone biosynthetic process"/>
    <property type="evidence" value="ECO:0007669"/>
    <property type="project" value="UniProtKB-UniRule"/>
</dbReference>
<dbReference type="PANTHER" id="PTHR48073">
    <property type="entry name" value="O-SUCCINYLBENZOATE SYNTHASE-RELATED"/>
    <property type="match status" value="1"/>
</dbReference>
<dbReference type="SFLD" id="SFLDG00180">
    <property type="entry name" value="muconate_cycloisomerase"/>
    <property type="match status" value="1"/>
</dbReference>
<dbReference type="Pfam" id="PF18374">
    <property type="entry name" value="Enolase_like_N"/>
    <property type="match status" value="1"/>
</dbReference>